<dbReference type="CDD" id="cd06261">
    <property type="entry name" value="TM_PBP2"/>
    <property type="match status" value="1"/>
</dbReference>
<dbReference type="EMBL" id="QUWK01000002">
    <property type="protein sequence ID" value="RFU95847.1"/>
    <property type="molecule type" value="Genomic_DNA"/>
</dbReference>
<organism evidence="9 10">
    <name type="scientific">Sphaerochaeta halotolerans</name>
    <dbReference type="NCBI Taxonomy" id="2293840"/>
    <lineage>
        <taxon>Bacteria</taxon>
        <taxon>Pseudomonadati</taxon>
        <taxon>Spirochaetota</taxon>
        <taxon>Spirochaetia</taxon>
        <taxon>Spirochaetales</taxon>
        <taxon>Sphaerochaetaceae</taxon>
        <taxon>Sphaerochaeta</taxon>
    </lineage>
</organism>
<evidence type="ECO:0000256" key="3">
    <source>
        <dbReference type="ARBA" id="ARBA00022475"/>
    </source>
</evidence>
<keyword evidence="3" id="KW-1003">Cell membrane</keyword>
<comment type="similarity">
    <text evidence="7">Belongs to the binding-protein-dependent transport system permease family.</text>
</comment>
<reference evidence="10" key="1">
    <citation type="submission" date="2018-08" db="EMBL/GenBank/DDBJ databases">
        <authorList>
            <person name="Grouzdev D.S."/>
            <person name="Krutkina M.S."/>
        </authorList>
    </citation>
    <scope>NUCLEOTIDE SEQUENCE [LARGE SCALE GENOMIC DNA]</scope>
    <source>
        <strain evidence="10">4-11</strain>
    </source>
</reference>
<keyword evidence="5 7" id="KW-1133">Transmembrane helix</keyword>
<evidence type="ECO:0000256" key="1">
    <source>
        <dbReference type="ARBA" id="ARBA00004651"/>
    </source>
</evidence>
<accession>A0A372MJ70</accession>
<feature type="transmembrane region" description="Helical" evidence="7">
    <location>
        <begin position="176"/>
        <end position="195"/>
    </location>
</feature>
<dbReference type="RefSeq" id="WP_117329246.1">
    <property type="nucleotide sequence ID" value="NZ_QUWK01000002.1"/>
</dbReference>
<feature type="transmembrane region" description="Helical" evidence="7">
    <location>
        <begin position="234"/>
        <end position="256"/>
    </location>
</feature>
<dbReference type="PANTHER" id="PTHR43163:SF6">
    <property type="entry name" value="DIPEPTIDE TRANSPORT SYSTEM PERMEASE PROTEIN DPPB-RELATED"/>
    <property type="match status" value="1"/>
</dbReference>
<dbReference type="InterPro" id="IPR000515">
    <property type="entry name" value="MetI-like"/>
</dbReference>
<gene>
    <name evidence="9" type="primary">oppB</name>
    <name evidence="9" type="ORF">DYP60_02255</name>
</gene>
<feature type="transmembrane region" description="Helical" evidence="7">
    <location>
        <begin position="100"/>
        <end position="121"/>
    </location>
</feature>
<comment type="caution">
    <text evidence="9">The sequence shown here is derived from an EMBL/GenBank/DDBJ whole genome shotgun (WGS) entry which is preliminary data.</text>
</comment>
<dbReference type="InterPro" id="IPR035906">
    <property type="entry name" value="MetI-like_sf"/>
</dbReference>
<proteinExistence type="inferred from homology"/>
<evidence type="ECO:0000259" key="8">
    <source>
        <dbReference type="PROSITE" id="PS50928"/>
    </source>
</evidence>
<evidence type="ECO:0000313" key="9">
    <source>
        <dbReference type="EMBL" id="RFU95847.1"/>
    </source>
</evidence>
<dbReference type="GO" id="GO:0055085">
    <property type="term" value="P:transmembrane transport"/>
    <property type="evidence" value="ECO:0007669"/>
    <property type="project" value="InterPro"/>
</dbReference>
<comment type="subcellular location">
    <subcellularLocation>
        <location evidence="1 7">Cell membrane</location>
        <topology evidence="1 7">Multi-pass membrane protein</topology>
    </subcellularLocation>
</comment>
<dbReference type="Pfam" id="PF00528">
    <property type="entry name" value="BPD_transp_1"/>
    <property type="match status" value="1"/>
</dbReference>
<dbReference type="GO" id="GO:0005886">
    <property type="term" value="C:plasma membrane"/>
    <property type="evidence" value="ECO:0007669"/>
    <property type="project" value="UniProtKB-SubCell"/>
</dbReference>
<feature type="domain" description="ABC transmembrane type-1" evidence="8">
    <location>
        <begin position="94"/>
        <end position="299"/>
    </location>
</feature>
<dbReference type="AlphaFoldDB" id="A0A372MJ70"/>
<evidence type="ECO:0000256" key="5">
    <source>
        <dbReference type="ARBA" id="ARBA00022989"/>
    </source>
</evidence>
<feature type="transmembrane region" description="Helical" evidence="7">
    <location>
        <begin position="9"/>
        <end position="30"/>
    </location>
</feature>
<dbReference type="Gene3D" id="1.10.3720.10">
    <property type="entry name" value="MetI-like"/>
    <property type="match status" value="1"/>
</dbReference>
<keyword evidence="4 7" id="KW-0812">Transmembrane</keyword>
<feature type="transmembrane region" description="Helical" evidence="7">
    <location>
        <begin position="276"/>
        <end position="299"/>
    </location>
</feature>
<keyword evidence="6 7" id="KW-0472">Membrane</keyword>
<evidence type="ECO:0000313" key="10">
    <source>
        <dbReference type="Proteomes" id="UP000264002"/>
    </source>
</evidence>
<dbReference type="Pfam" id="PF19300">
    <property type="entry name" value="BPD_transp_1_N"/>
    <property type="match status" value="1"/>
</dbReference>
<evidence type="ECO:0000256" key="4">
    <source>
        <dbReference type="ARBA" id="ARBA00022692"/>
    </source>
</evidence>
<protein>
    <submittedName>
        <fullName evidence="9">Oligopeptide ABC transporter permease OppB</fullName>
    </submittedName>
</protein>
<dbReference type="PANTHER" id="PTHR43163">
    <property type="entry name" value="DIPEPTIDE TRANSPORT SYSTEM PERMEASE PROTEIN DPPB-RELATED"/>
    <property type="match status" value="1"/>
</dbReference>
<reference evidence="9 10" key="2">
    <citation type="submission" date="2018-09" db="EMBL/GenBank/DDBJ databases">
        <title>Genome of Sphaerochaeta halotolerans strain 4-11.</title>
        <authorList>
            <person name="Nazina T.N."/>
            <person name="Sokolova D.S."/>
        </authorList>
    </citation>
    <scope>NUCLEOTIDE SEQUENCE [LARGE SCALE GENOMIC DNA]</scope>
    <source>
        <strain evidence="9 10">4-11</strain>
    </source>
</reference>
<feature type="transmembrane region" description="Helical" evidence="7">
    <location>
        <begin position="133"/>
        <end position="156"/>
    </location>
</feature>
<evidence type="ECO:0000256" key="2">
    <source>
        <dbReference type="ARBA" id="ARBA00022448"/>
    </source>
</evidence>
<sequence length="309" mass="34470">MTKYIVNRLLGMIPTLLIIITLSFFIVRIAPGGPFATERKLPEVVERNINAKYHLDEPLIQQYGRYMFDILRGDLGPSFKYKDYDVNYYIANSLPKSVVLGSYAMLLALVFGISAGIIAAVRQNTWLDYLSMGVAVIGISVPLFVIAPVLQLIFAMKLKWLPTSGWYTTGEGWTTVILPAVSLSFAYFANIARLTRSSMLETLRSDYIRTAKAKGMKNTTIIFKHAMKGAMLPVVSYLGPAFAGIITGSIVVEQIFRVPGLGKFFVQSSFNRDYTLIVGVVIVYSAILIVMNFLVDIVYAQLDPRITYK</sequence>
<dbReference type="PROSITE" id="PS50928">
    <property type="entry name" value="ABC_TM1"/>
    <property type="match status" value="1"/>
</dbReference>
<dbReference type="SUPFAM" id="SSF161098">
    <property type="entry name" value="MetI-like"/>
    <property type="match status" value="1"/>
</dbReference>
<dbReference type="NCBIfam" id="NF007008">
    <property type="entry name" value="PRK09471.1"/>
    <property type="match status" value="1"/>
</dbReference>
<evidence type="ECO:0000256" key="7">
    <source>
        <dbReference type="RuleBase" id="RU363032"/>
    </source>
</evidence>
<name>A0A372MJ70_9SPIR</name>
<dbReference type="InterPro" id="IPR045621">
    <property type="entry name" value="BPD_transp_1_N"/>
</dbReference>
<evidence type="ECO:0000256" key="6">
    <source>
        <dbReference type="ARBA" id="ARBA00023136"/>
    </source>
</evidence>
<keyword evidence="2 7" id="KW-0813">Transport</keyword>
<dbReference type="Proteomes" id="UP000264002">
    <property type="component" value="Unassembled WGS sequence"/>
</dbReference>
<keyword evidence="10" id="KW-1185">Reference proteome</keyword>